<dbReference type="EMBL" id="JAOQJV010000011">
    <property type="protein sequence ID" value="MCU6700361.1"/>
    <property type="molecule type" value="Genomic_DNA"/>
</dbReference>
<dbReference type="Proteomes" id="UP001207605">
    <property type="component" value="Unassembled WGS sequence"/>
</dbReference>
<keyword evidence="1" id="KW-0472">Membrane</keyword>
<dbReference type="InterPro" id="IPR055396">
    <property type="entry name" value="DUF7088"/>
</dbReference>
<dbReference type="InterPro" id="IPR029062">
    <property type="entry name" value="Class_I_gatase-like"/>
</dbReference>
<evidence type="ECO:0000313" key="5">
    <source>
        <dbReference type="Proteomes" id="UP001207605"/>
    </source>
</evidence>
<protein>
    <submittedName>
        <fullName evidence="4">GldG family protein</fullName>
    </submittedName>
</protein>
<dbReference type="Pfam" id="PF23357">
    <property type="entry name" value="DUF7088"/>
    <property type="match status" value="1"/>
</dbReference>
<comment type="caution">
    <text evidence="4">The sequence shown here is derived from an EMBL/GenBank/DDBJ whole genome shotgun (WGS) entry which is preliminary data.</text>
</comment>
<dbReference type="InterPro" id="IPR019196">
    <property type="entry name" value="ABC_transp_unknown"/>
</dbReference>
<feature type="transmembrane region" description="Helical" evidence="1">
    <location>
        <begin position="12"/>
        <end position="37"/>
    </location>
</feature>
<proteinExistence type="predicted"/>
<sequence>MNRLKEQFKKSASVNGSYSVGAIVLVLCVVVLVNMLASRLPESVRKVDVSDNKIYEITDTSKKLLKKLDQKVTVTVYAEKSSTDERIRTFLNKYQALSKNVTVKWVDPVLHPAELTKNNVSENSIVVSCKDTGKSDTITFDEILVTDAYAYYTTGSTDATQFDGEGQLTSAINYVTNDSQNKVYYTTGHGESSFSTSVQDQLDKNNVSSEELNLLMTSAVPDDCDLLIMNGISADLTTEEKDQIESYMKSGGDVMVLLGNIEGDVPNLDALLKEYGMQRVNGYIADMERCYQGNYYYIFPDISGDSDLMNGMSTQMVMMVNAQGMELTDPERDTITTTSFMTTSSNGYAVTEDSQEKGTYVLGAIAEETIEGEDVTAENEKDSDTETETVKSRFTVITSESMLDSQITDSFSTLENLTLFANAVTANFDGVQNVAIEPKSLSITYNTMQHTGLIGFACIIGIPIIVLIYGFQQWLKRRKA</sequence>
<organism evidence="4 5">
    <name type="scientific">Dorea ammoniilytica</name>
    <dbReference type="NCBI Taxonomy" id="2981788"/>
    <lineage>
        <taxon>Bacteria</taxon>
        <taxon>Bacillati</taxon>
        <taxon>Bacillota</taxon>
        <taxon>Clostridia</taxon>
        <taxon>Lachnospirales</taxon>
        <taxon>Lachnospiraceae</taxon>
        <taxon>Dorea</taxon>
    </lineage>
</organism>
<keyword evidence="1" id="KW-1133">Transmembrane helix</keyword>
<feature type="domain" description="ABC-type uncharacterised transport system" evidence="2">
    <location>
        <begin position="181"/>
        <end position="352"/>
    </location>
</feature>
<keyword evidence="5" id="KW-1185">Reference proteome</keyword>
<evidence type="ECO:0000259" key="3">
    <source>
        <dbReference type="Pfam" id="PF23357"/>
    </source>
</evidence>
<keyword evidence="1" id="KW-0812">Transmembrane</keyword>
<reference evidence="4 5" key="1">
    <citation type="journal article" date="2021" name="ISME Commun">
        <title>Automated analysis of genomic sequences facilitates high-throughput and comprehensive description of bacteria.</title>
        <authorList>
            <person name="Hitch T.C.A."/>
        </authorList>
    </citation>
    <scope>NUCLEOTIDE SEQUENCE [LARGE SCALE GENOMIC DNA]</scope>
    <source>
        <strain evidence="4 5">Sanger_02</strain>
    </source>
</reference>
<accession>A0ABT2S6Z5</accession>
<feature type="transmembrane region" description="Helical" evidence="1">
    <location>
        <begin position="452"/>
        <end position="471"/>
    </location>
</feature>
<evidence type="ECO:0000256" key="1">
    <source>
        <dbReference type="SAM" id="Phobius"/>
    </source>
</evidence>
<name>A0ABT2S6Z5_9FIRM</name>
<evidence type="ECO:0000313" key="4">
    <source>
        <dbReference type="EMBL" id="MCU6700361.1"/>
    </source>
</evidence>
<evidence type="ECO:0000259" key="2">
    <source>
        <dbReference type="Pfam" id="PF09822"/>
    </source>
</evidence>
<dbReference type="Pfam" id="PF09822">
    <property type="entry name" value="ABC_transp_aux"/>
    <property type="match status" value="1"/>
</dbReference>
<dbReference type="RefSeq" id="WP_262581768.1">
    <property type="nucleotide sequence ID" value="NZ_JAOQJV010000011.1"/>
</dbReference>
<dbReference type="SUPFAM" id="SSF52317">
    <property type="entry name" value="Class I glutamine amidotransferase-like"/>
    <property type="match status" value="1"/>
</dbReference>
<gene>
    <name evidence="4" type="ORF">OCV65_08975</name>
</gene>
<feature type="domain" description="DUF7088" evidence="3">
    <location>
        <begin position="52"/>
        <end position="143"/>
    </location>
</feature>